<name>A3ZX28_9BACT</name>
<dbReference type="Proteomes" id="UP000004358">
    <property type="component" value="Unassembled WGS sequence"/>
</dbReference>
<evidence type="ECO:0000313" key="2">
    <source>
        <dbReference type="EMBL" id="EAQ78905.1"/>
    </source>
</evidence>
<protein>
    <recommendedName>
        <fullName evidence="1">Knr4/Smi1-like domain-containing protein</fullName>
    </recommendedName>
</protein>
<dbReference type="InterPro" id="IPR037883">
    <property type="entry name" value="Knr4/Smi1-like_sf"/>
</dbReference>
<dbReference type="SUPFAM" id="SSF160631">
    <property type="entry name" value="SMI1/KNR4-like"/>
    <property type="match status" value="1"/>
</dbReference>
<evidence type="ECO:0000313" key="3">
    <source>
        <dbReference type="Proteomes" id="UP000004358"/>
    </source>
</evidence>
<feature type="domain" description="Knr4/Smi1-like" evidence="1">
    <location>
        <begin position="25"/>
        <end position="139"/>
    </location>
</feature>
<organism evidence="2 3">
    <name type="scientific">Blastopirellula marina DSM 3645</name>
    <dbReference type="NCBI Taxonomy" id="314230"/>
    <lineage>
        <taxon>Bacteria</taxon>
        <taxon>Pseudomonadati</taxon>
        <taxon>Planctomycetota</taxon>
        <taxon>Planctomycetia</taxon>
        <taxon>Pirellulales</taxon>
        <taxon>Pirellulaceae</taxon>
        <taxon>Blastopirellula</taxon>
    </lineage>
</organism>
<evidence type="ECO:0000259" key="1">
    <source>
        <dbReference type="SMART" id="SM00860"/>
    </source>
</evidence>
<sequence length="146" mass="16354">MTPDTIERLDNMFAESPVMRADEVPTSDEVDSASQQVCIPFSEDYRQFLLRYGGAMVGPYPVFGLRGSDVMEDDRWSVIDVTNEVRQSVTDGVSDWVIFSEDHSGNPIGMDVNGKVWIFDHDFGGVTELASGFEDYIRTQCLKVEA</sequence>
<comment type="caution">
    <text evidence="2">The sequence shown here is derived from an EMBL/GenBank/DDBJ whole genome shotgun (WGS) entry which is preliminary data.</text>
</comment>
<proteinExistence type="predicted"/>
<accession>A3ZX28</accession>
<dbReference type="STRING" id="314230.DSM3645_27533"/>
<gene>
    <name evidence="2" type="ORF">DSM3645_27533</name>
</gene>
<dbReference type="AlphaFoldDB" id="A3ZX28"/>
<dbReference type="EMBL" id="AANZ01000017">
    <property type="protein sequence ID" value="EAQ78905.1"/>
    <property type="molecule type" value="Genomic_DNA"/>
</dbReference>
<dbReference type="HOGENOM" id="CLU_135026_0_0_0"/>
<dbReference type="InterPro" id="IPR018958">
    <property type="entry name" value="Knr4/Smi1-like_dom"/>
</dbReference>
<dbReference type="OrthoDB" id="215335at2"/>
<dbReference type="eggNOG" id="ENOG5032Z7W">
    <property type="taxonomic scope" value="Bacteria"/>
</dbReference>
<dbReference type="SMART" id="SM00860">
    <property type="entry name" value="SMI1_KNR4"/>
    <property type="match status" value="1"/>
</dbReference>
<dbReference type="Pfam" id="PF09346">
    <property type="entry name" value="SMI1_KNR4"/>
    <property type="match status" value="1"/>
</dbReference>
<dbReference type="RefSeq" id="WP_002653399.1">
    <property type="nucleotide sequence ID" value="NZ_CH672376.1"/>
</dbReference>
<reference evidence="2 3" key="1">
    <citation type="submission" date="2006-02" db="EMBL/GenBank/DDBJ databases">
        <authorList>
            <person name="Amann R."/>
            <person name="Ferriera S."/>
            <person name="Johnson J."/>
            <person name="Kravitz S."/>
            <person name="Halpern A."/>
            <person name="Remington K."/>
            <person name="Beeson K."/>
            <person name="Tran B."/>
            <person name="Rogers Y.-H."/>
            <person name="Friedman R."/>
            <person name="Venter J.C."/>
        </authorList>
    </citation>
    <scope>NUCLEOTIDE SEQUENCE [LARGE SCALE GENOMIC DNA]</scope>
    <source>
        <strain evidence="2 3">DSM 3645</strain>
    </source>
</reference>
<dbReference type="Gene3D" id="3.40.1580.10">
    <property type="entry name" value="SMI1/KNR4-like"/>
    <property type="match status" value="1"/>
</dbReference>